<dbReference type="AlphaFoldDB" id="C6C1J2"/>
<dbReference type="PANTHER" id="PTHR23291:SF50">
    <property type="entry name" value="PROTEIN LIFEGUARD 4"/>
    <property type="match status" value="1"/>
</dbReference>
<protein>
    <recommendedName>
        <fullName evidence="9">Bax inhibitor-1/YccA family protein</fullName>
    </recommendedName>
</protein>
<evidence type="ECO:0000256" key="3">
    <source>
        <dbReference type="ARBA" id="ARBA00022692"/>
    </source>
</evidence>
<dbReference type="eggNOG" id="COG0670">
    <property type="taxonomic scope" value="Bacteria"/>
</dbReference>
<dbReference type="CDD" id="cd10432">
    <property type="entry name" value="BI-1-like_bacterial"/>
    <property type="match status" value="1"/>
</dbReference>
<feature type="transmembrane region" description="Helical" evidence="6">
    <location>
        <begin position="152"/>
        <end position="170"/>
    </location>
</feature>
<evidence type="ECO:0000256" key="2">
    <source>
        <dbReference type="ARBA" id="ARBA00010350"/>
    </source>
</evidence>
<organism evidence="7 8">
    <name type="scientific">Maridesulfovibrio salexigens (strain ATCC 14822 / DSM 2638 / NCIMB 8403 / VKM B-1763)</name>
    <name type="common">Desulfovibrio salexigens</name>
    <dbReference type="NCBI Taxonomy" id="526222"/>
    <lineage>
        <taxon>Bacteria</taxon>
        <taxon>Pseudomonadati</taxon>
        <taxon>Thermodesulfobacteriota</taxon>
        <taxon>Desulfovibrionia</taxon>
        <taxon>Desulfovibrionales</taxon>
        <taxon>Desulfovibrionaceae</taxon>
        <taxon>Maridesulfovibrio</taxon>
    </lineage>
</organism>
<proteinExistence type="inferred from homology"/>
<feature type="transmembrane region" description="Helical" evidence="6">
    <location>
        <begin position="121"/>
        <end position="140"/>
    </location>
</feature>
<dbReference type="PANTHER" id="PTHR23291">
    <property type="entry name" value="BAX INHIBITOR-RELATED"/>
    <property type="match status" value="1"/>
</dbReference>
<keyword evidence="8" id="KW-1185">Reference proteome</keyword>
<sequence length="243" mass="25963">MSRFGAAGSVSARPEVLNAFMRGIYSWMSAGLLATAAVAWVTLSTPAVLNLVLAQNPETGAIAPTMLFWVAAIGEIGLVFYLSMRISKLSSGAATGLFMAYSALNGLTLSTILIAYTAASIFQTFLVTAGMFGAMSLYGLTTRKDLTGMGAFMMMGLFGILIAMVVNFFMQSSALTFAISVLGVFIFAGLTAYDSQKLKDMGEYIPADDATAVRRGTILGALTLYLDFINMFIFLLRLMGNRE</sequence>
<dbReference type="Pfam" id="PF01027">
    <property type="entry name" value="Bax1-I"/>
    <property type="match status" value="1"/>
</dbReference>
<evidence type="ECO:0000256" key="1">
    <source>
        <dbReference type="ARBA" id="ARBA00004141"/>
    </source>
</evidence>
<gene>
    <name evidence="7" type="ordered locus">Desal_3116</name>
</gene>
<feature type="transmembrane region" description="Helical" evidence="6">
    <location>
        <begin position="20"/>
        <end position="41"/>
    </location>
</feature>
<evidence type="ECO:0000256" key="6">
    <source>
        <dbReference type="RuleBase" id="RU004379"/>
    </source>
</evidence>
<keyword evidence="4 6" id="KW-1133">Transmembrane helix</keyword>
<comment type="subcellular location">
    <subcellularLocation>
        <location evidence="1">Membrane</location>
        <topology evidence="1">Multi-pass membrane protein</topology>
    </subcellularLocation>
</comment>
<dbReference type="InterPro" id="IPR006214">
    <property type="entry name" value="Bax_inhibitor_1-related"/>
</dbReference>
<dbReference type="RefSeq" id="WP_015852983.1">
    <property type="nucleotide sequence ID" value="NC_012881.1"/>
</dbReference>
<keyword evidence="3 6" id="KW-0812">Transmembrane</keyword>
<feature type="transmembrane region" description="Helical" evidence="6">
    <location>
        <begin position="94"/>
        <end position="115"/>
    </location>
</feature>
<keyword evidence="5 6" id="KW-0472">Membrane</keyword>
<evidence type="ECO:0000313" key="8">
    <source>
        <dbReference type="Proteomes" id="UP000002601"/>
    </source>
</evidence>
<reference evidence="7 8" key="1">
    <citation type="submission" date="2009-06" db="EMBL/GenBank/DDBJ databases">
        <title>Complete sequence of Desulfovibrio salexigens DSM 2638.</title>
        <authorList>
            <consortium name="US DOE Joint Genome Institute"/>
            <person name="Lucas S."/>
            <person name="Copeland A."/>
            <person name="Lapidus A."/>
            <person name="Glavina del Rio T."/>
            <person name="Tice H."/>
            <person name="Bruce D."/>
            <person name="Goodwin L."/>
            <person name="Pitluck S."/>
            <person name="Munk A.C."/>
            <person name="Brettin T."/>
            <person name="Detter J.C."/>
            <person name="Han C."/>
            <person name="Tapia R."/>
            <person name="Larimer F."/>
            <person name="Land M."/>
            <person name="Hauser L."/>
            <person name="Kyrpides N."/>
            <person name="Anderson I."/>
            <person name="Wall J.D."/>
            <person name="Arkin A.P."/>
            <person name="Dehal P."/>
            <person name="Chivian D."/>
            <person name="Giles B."/>
            <person name="Hazen T.C."/>
        </authorList>
    </citation>
    <scope>NUCLEOTIDE SEQUENCE [LARGE SCALE GENOMIC DNA]</scope>
    <source>
        <strain evidence="8">ATCC 14822 / DSM 2638 / NCIMB 8403 / VKM B-1763</strain>
    </source>
</reference>
<dbReference type="EMBL" id="CP001649">
    <property type="protein sequence ID" value="ACS81167.1"/>
    <property type="molecule type" value="Genomic_DNA"/>
</dbReference>
<feature type="transmembrane region" description="Helical" evidence="6">
    <location>
        <begin position="176"/>
        <end position="195"/>
    </location>
</feature>
<evidence type="ECO:0008006" key="9">
    <source>
        <dbReference type="Google" id="ProtNLM"/>
    </source>
</evidence>
<evidence type="ECO:0000256" key="4">
    <source>
        <dbReference type="ARBA" id="ARBA00022989"/>
    </source>
</evidence>
<evidence type="ECO:0000256" key="5">
    <source>
        <dbReference type="ARBA" id="ARBA00023136"/>
    </source>
</evidence>
<dbReference type="KEGG" id="dsa:Desal_3116"/>
<dbReference type="STRING" id="526222.Desal_3116"/>
<dbReference type="Proteomes" id="UP000002601">
    <property type="component" value="Chromosome"/>
</dbReference>
<feature type="transmembrane region" description="Helical" evidence="6">
    <location>
        <begin position="216"/>
        <end position="239"/>
    </location>
</feature>
<dbReference type="GO" id="GO:0005886">
    <property type="term" value="C:plasma membrane"/>
    <property type="evidence" value="ECO:0007669"/>
    <property type="project" value="TreeGrafter"/>
</dbReference>
<name>C6C1J2_MARSD</name>
<evidence type="ECO:0000313" key="7">
    <source>
        <dbReference type="EMBL" id="ACS81167.1"/>
    </source>
</evidence>
<feature type="transmembrane region" description="Helical" evidence="6">
    <location>
        <begin position="61"/>
        <end position="82"/>
    </location>
</feature>
<accession>C6C1J2</accession>
<dbReference type="HOGENOM" id="CLU_058671_1_1_7"/>
<comment type="similarity">
    <text evidence="2 6">Belongs to the BI1 family.</text>
</comment>
<dbReference type="OrthoDB" id="9793828at2"/>